<comment type="caution">
    <text evidence="1">The sequence shown here is derived from an EMBL/GenBank/DDBJ whole genome shotgun (WGS) entry which is preliminary data.</text>
</comment>
<dbReference type="Proteomes" id="UP000059074">
    <property type="component" value="Unassembled WGS sequence"/>
</dbReference>
<dbReference type="Pfam" id="PF06233">
    <property type="entry name" value="Usg"/>
    <property type="match status" value="1"/>
</dbReference>
<evidence type="ECO:0000313" key="2">
    <source>
        <dbReference type="Proteomes" id="UP000059074"/>
    </source>
</evidence>
<dbReference type="RefSeq" id="WP_068464975.1">
    <property type="nucleotide sequence ID" value="NZ_JAEFBX010000002.1"/>
</dbReference>
<dbReference type="AlphaFoldDB" id="A0A109B8F2"/>
<accession>A0A109B8F2</accession>
<sequence length="89" mass="10449">MYEPEISRLLKGYSLTTAEILYRLPDHPALLQSYIWQDYDLHPRFPKLKGFLDFWSAKLEGKLFKVTVSHSKLLSPAEVRLVDAEYKVH</sequence>
<keyword evidence="2" id="KW-1185">Reference proteome</keyword>
<dbReference type="InterPro" id="IPR009354">
    <property type="entry name" value="Usg"/>
</dbReference>
<dbReference type="STRING" id="121290.APY04_3392"/>
<dbReference type="PATRIC" id="fig|121290.4.peg.1754"/>
<dbReference type="EMBL" id="LMTR01000094">
    <property type="protein sequence ID" value="KWT64128.1"/>
    <property type="molecule type" value="Genomic_DNA"/>
</dbReference>
<dbReference type="OrthoDB" id="9811054at2"/>
<protein>
    <submittedName>
        <fullName evidence="1">Usg protein</fullName>
    </submittedName>
</protein>
<evidence type="ECO:0000313" key="1">
    <source>
        <dbReference type="EMBL" id="KWT64128.1"/>
    </source>
</evidence>
<name>A0A109B8F2_HYPSL</name>
<reference evidence="1 2" key="1">
    <citation type="submission" date="2015-10" db="EMBL/GenBank/DDBJ databases">
        <title>Transcriptomic analysis of a linuron degrading triple-species bacterial consortium.</title>
        <authorList>
            <person name="Albers P."/>
        </authorList>
    </citation>
    <scope>NUCLEOTIDE SEQUENCE [LARGE SCALE GENOMIC DNA]</scope>
    <source>
        <strain evidence="1 2">WDL6</strain>
    </source>
</reference>
<organism evidence="1 2">
    <name type="scientific">Hyphomicrobium sulfonivorans</name>
    <dbReference type="NCBI Taxonomy" id="121290"/>
    <lineage>
        <taxon>Bacteria</taxon>
        <taxon>Pseudomonadati</taxon>
        <taxon>Pseudomonadota</taxon>
        <taxon>Alphaproteobacteria</taxon>
        <taxon>Hyphomicrobiales</taxon>
        <taxon>Hyphomicrobiaceae</taxon>
        <taxon>Hyphomicrobium</taxon>
    </lineage>
</organism>
<proteinExistence type="predicted"/>
<gene>
    <name evidence="1" type="ORF">APY04_3392</name>
</gene>